<feature type="transmembrane region" description="Helical" evidence="1">
    <location>
        <begin position="332"/>
        <end position="353"/>
    </location>
</feature>
<dbReference type="Pfam" id="PF13687">
    <property type="entry name" value="DUF4153"/>
    <property type="match status" value="1"/>
</dbReference>
<dbReference type="EMBL" id="CP007128">
    <property type="protein sequence ID" value="AHG89264.1"/>
    <property type="molecule type" value="Genomic_DNA"/>
</dbReference>
<keyword evidence="1" id="KW-1133">Transmembrane helix</keyword>
<keyword evidence="1" id="KW-0812">Transmembrane</keyword>
<evidence type="ECO:0008006" key="4">
    <source>
        <dbReference type="Google" id="ProtNLM"/>
    </source>
</evidence>
<dbReference type="eggNOG" id="COG2205">
    <property type="taxonomic scope" value="Bacteria"/>
</dbReference>
<dbReference type="AlphaFoldDB" id="W0RDV6"/>
<feature type="transmembrane region" description="Helical" evidence="1">
    <location>
        <begin position="252"/>
        <end position="276"/>
    </location>
</feature>
<dbReference type="Proteomes" id="UP000019151">
    <property type="component" value="Chromosome"/>
</dbReference>
<feature type="transmembrane region" description="Helical" evidence="1">
    <location>
        <begin position="296"/>
        <end position="320"/>
    </location>
</feature>
<organism evidence="2 3">
    <name type="scientific">Gemmatirosa kalamazoonensis</name>
    <dbReference type="NCBI Taxonomy" id="861299"/>
    <lineage>
        <taxon>Bacteria</taxon>
        <taxon>Pseudomonadati</taxon>
        <taxon>Gemmatimonadota</taxon>
        <taxon>Gemmatimonadia</taxon>
        <taxon>Gemmatimonadales</taxon>
        <taxon>Gemmatimonadaceae</taxon>
        <taxon>Gemmatirosa</taxon>
    </lineage>
</organism>
<evidence type="ECO:0000313" key="2">
    <source>
        <dbReference type="EMBL" id="AHG89264.1"/>
    </source>
</evidence>
<protein>
    <recommendedName>
        <fullName evidence="4">DUF4173 domain-containing protein</fullName>
    </recommendedName>
</protein>
<accession>W0RDV6</accession>
<gene>
    <name evidence="2" type="ORF">J421_1727</name>
</gene>
<dbReference type="STRING" id="861299.J421_1727"/>
<reference evidence="2 3" key="1">
    <citation type="journal article" date="2014" name="Genome Announc.">
        <title>Genome Sequence and Methylome of Soil Bacterium Gemmatirosa kalamazoonensis KBS708T, a Member of the Rarely Cultivated Gemmatimonadetes Phylum.</title>
        <authorList>
            <person name="Debruyn J.M."/>
            <person name="Radosevich M."/>
            <person name="Wommack K.E."/>
            <person name="Polson S.W."/>
            <person name="Hauser L.J."/>
            <person name="Fawaz M.N."/>
            <person name="Korlach J."/>
            <person name="Tsai Y.C."/>
        </authorList>
    </citation>
    <scope>NUCLEOTIDE SEQUENCE [LARGE SCALE GENOMIC DNA]</scope>
    <source>
        <strain evidence="2 3">KBS708</strain>
    </source>
</reference>
<dbReference type="InterPro" id="IPR025291">
    <property type="entry name" value="DUF4153"/>
</dbReference>
<dbReference type="InParanoid" id="W0RDV6"/>
<evidence type="ECO:0000256" key="1">
    <source>
        <dbReference type="SAM" id="Phobius"/>
    </source>
</evidence>
<proteinExistence type="predicted"/>
<feature type="transmembrane region" description="Helical" evidence="1">
    <location>
        <begin position="393"/>
        <end position="411"/>
    </location>
</feature>
<feature type="transmembrane region" description="Helical" evidence="1">
    <location>
        <begin position="139"/>
        <end position="159"/>
    </location>
</feature>
<dbReference type="HOGENOM" id="CLU_025121_0_0_0"/>
<feature type="transmembrane region" description="Helical" evidence="1">
    <location>
        <begin position="211"/>
        <end position="232"/>
    </location>
</feature>
<sequence>MTTPSLVTPDGLEGRSAGRADRVAVMLAGHAVAVGVAADLLLRDGPSTVGAALWVLNAALLGAALVVRTDRTLPPAATAWLAVAVLVAGGAAWRDAEILQFVDFWTTVGALAVAAALIAAPRPLTARLLRELLADLARVVGHVVAGLAPIAAALGRVVGHGTPASARGREAVRVALLAGVPLLAFGALLVAGDPLFASFVSLPSVDLGQVVSHLLVVGVFSWMAAGWMRAALDDAPRPTLMSSPIALRSRDVLAVLGAVTLVFGAYLASQLGWLVGGERFLRERTGLTAAEYARRGFFEMIAVTMLVVPLLLATRAALAVDDREAERRHTRLSLALLAMLALMLVSAVARLALYVRLFGLTTDRVYPVVFLAWLAGVLAWLAVTVLRGRARPFVAGAMWSGVAVLLALHVVPVDALVARWNVDRAARDTAALSLDVRHLAELGGVAAESAVAAVLAPPPAATRAADFTRARCEAAHRLLARWGTRSTEERDWRSWNAGALQGRAAVRAHLPEITRLAVPKCA</sequence>
<feature type="transmembrane region" description="Helical" evidence="1">
    <location>
        <begin position="171"/>
        <end position="191"/>
    </location>
</feature>
<keyword evidence="1" id="KW-0472">Membrane</keyword>
<dbReference type="PATRIC" id="fig|861299.3.peg.1754"/>
<feature type="transmembrane region" description="Helical" evidence="1">
    <location>
        <begin position="49"/>
        <end position="67"/>
    </location>
</feature>
<keyword evidence="3" id="KW-1185">Reference proteome</keyword>
<dbReference type="KEGG" id="gba:J421_1727"/>
<feature type="transmembrane region" description="Helical" evidence="1">
    <location>
        <begin position="73"/>
        <end position="93"/>
    </location>
</feature>
<evidence type="ECO:0000313" key="3">
    <source>
        <dbReference type="Proteomes" id="UP000019151"/>
    </source>
</evidence>
<dbReference type="OrthoDB" id="9767931at2"/>
<feature type="transmembrane region" description="Helical" evidence="1">
    <location>
        <begin position="23"/>
        <end position="42"/>
    </location>
</feature>
<dbReference type="RefSeq" id="WP_025410771.1">
    <property type="nucleotide sequence ID" value="NZ_CP007128.1"/>
</dbReference>
<feature type="transmembrane region" description="Helical" evidence="1">
    <location>
        <begin position="365"/>
        <end position="386"/>
    </location>
</feature>
<name>W0RDV6_9BACT</name>
<feature type="transmembrane region" description="Helical" evidence="1">
    <location>
        <begin position="100"/>
        <end position="119"/>
    </location>
</feature>